<keyword evidence="7 8" id="KW-0456">Lyase</keyword>
<feature type="binding site" evidence="8">
    <location>
        <position position="49"/>
    </location>
    <ligand>
        <name>[4Fe-4S] cluster</name>
        <dbReference type="ChEBI" id="CHEBI:49883"/>
        <note>4Fe-4S-S-AdoMet</note>
    </ligand>
</feature>
<comment type="function">
    <text evidence="8">Catalyzes the complex heterocyclic radical-mediated conversion of 6-carboxy-5,6,7,8-tetrahydropterin (CPH4) to 7-carboxy-7-deazaguanine (CDG), a step common to the biosynthetic pathways of all 7-deazapurine-containing compounds.</text>
</comment>
<comment type="subunit">
    <text evidence="8">Homodimer.</text>
</comment>
<evidence type="ECO:0000259" key="9">
    <source>
        <dbReference type="PROSITE" id="PS51918"/>
    </source>
</evidence>
<comment type="similarity">
    <text evidence="8">Belongs to the radical SAM superfamily. 7-carboxy-7-deazaguanine synthase family.</text>
</comment>
<comment type="catalytic activity">
    <reaction evidence="8">
        <text>6-carboxy-5,6,7,8-tetrahydropterin + H(+) = 7-carboxy-7-carbaguanine + NH4(+)</text>
        <dbReference type="Rhea" id="RHEA:27974"/>
        <dbReference type="ChEBI" id="CHEBI:15378"/>
        <dbReference type="ChEBI" id="CHEBI:28938"/>
        <dbReference type="ChEBI" id="CHEBI:61032"/>
        <dbReference type="ChEBI" id="CHEBI:61036"/>
        <dbReference type="EC" id="4.3.99.3"/>
    </reaction>
</comment>
<keyword evidence="6 8" id="KW-0411">Iron-sulfur</keyword>
<comment type="cofactor">
    <cofactor evidence="8">
        <name>Mg(2+)</name>
        <dbReference type="ChEBI" id="CHEBI:18420"/>
    </cofactor>
</comment>
<evidence type="ECO:0000256" key="7">
    <source>
        <dbReference type="ARBA" id="ARBA00023239"/>
    </source>
</evidence>
<feature type="domain" description="Radical SAM core" evidence="9">
    <location>
        <begin position="29"/>
        <end position="219"/>
    </location>
</feature>
<comment type="caution">
    <text evidence="8">Lacks conserved residue(s) required for the propagation of feature annotation.</text>
</comment>
<dbReference type="UniPathway" id="UPA00391"/>
<dbReference type="OrthoDB" id="9792276at2"/>
<dbReference type="HAMAP" id="MF_00917">
    <property type="entry name" value="QueE"/>
    <property type="match status" value="1"/>
</dbReference>
<dbReference type="GO" id="GO:1904047">
    <property type="term" value="F:S-adenosyl-L-methionine binding"/>
    <property type="evidence" value="ECO:0007669"/>
    <property type="project" value="UniProtKB-UniRule"/>
</dbReference>
<dbReference type="Gene3D" id="3.20.20.70">
    <property type="entry name" value="Aldolase class I"/>
    <property type="match status" value="1"/>
</dbReference>
<sequence>MYANSQTATADKPLRITEIFHSLQGESRTIGFPTVFVRLTGCPLRCGYCDSEYAFHGGERMTFEEIEAAVAVYRPRFVTVTGGEPLAQRGCLPLLSRLCDAGYEVSLETSGALDVSHVDPRVVKVVDIKTPGSGECERNRWQNLEHLQPHDQLKFVLCSREDYEWARRILDKHRLSERWEVLFSPSFNDLSATDLADWVVADRLPVRVQIQLHKFLWGDQPGR</sequence>
<dbReference type="PANTHER" id="PTHR42836:SF1">
    <property type="entry name" value="7-CARBOXY-7-DEAZAGUANINE SYNTHASE"/>
    <property type="match status" value="1"/>
</dbReference>
<dbReference type="InterPro" id="IPR024924">
    <property type="entry name" value="7-CO-7-deazaguanine_synth-like"/>
</dbReference>
<dbReference type="InterPro" id="IPR013785">
    <property type="entry name" value="Aldolase_TIM"/>
</dbReference>
<name>A0A3E0X156_9GAMM</name>
<feature type="binding site" evidence="8">
    <location>
        <position position="81"/>
    </location>
    <ligand>
        <name>substrate</name>
    </ligand>
</feature>
<feature type="binding site" evidence="8">
    <location>
        <position position="83"/>
    </location>
    <ligand>
        <name>S-adenosyl-L-methionine</name>
        <dbReference type="ChEBI" id="CHEBI:59789"/>
    </ligand>
</feature>
<keyword evidence="5 8" id="KW-0408">Iron</keyword>
<dbReference type="PROSITE" id="PS51918">
    <property type="entry name" value="RADICAL_SAM"/>
    <property type="match status" value="1"/>
</dbReference>
<dbReference type="InterPro" id="IPR058240">
    <property type="entry name" value="rSAM_sf"/>
</dbReference>
<dbReference type="EMBL" id="NFZW01000001">
    <property type="protein sequence ID" value="RFA39383.1"/>
    <property type="molecule type" value="Genomic_DNA"/>
</dbReference>
<dbReference type="EC" id="4.3.99.3" evidence="8"/>
<evidence type="ECO:0000256" key="6">
    <source>
        <dbReference type="ARBA" id="ARBA00023014"/>
    </source>
</evidence>
<comment type="cofactor">
    <cofactor evidence="8">
        <name>S-adenosyl-L-methionine</name>
        <dbReference type="ChEBI" id="CHEBI:59789"/>
    </cofactor>
    <text evidence="8">Binds 1 S-adenosyl-L-methionine per subunit.</text>
</comment>
<proteinExistence type="inferred from homology"/>
<dbReference type="NCBIfam" id="TIGR04349">
    <property type="entry name" value="rSAM_QueE_gams"/>
    <property type="match status" value="1"/>
</dbReference>
<gene>
    <name evidence="8" type="primary">queE</name>
    <name evidence="10" type="ORF">CAL65_00840</name>
</gene>
<reference evidence="11" key="1">
    <citation type="submission" date="2017-05" db="EMBL/GenBank/DDBJ databases">
        <authorList>
            <person name="Sharma S."/>
            <person name="Sidhu C."/>
            <person name="Pinnaka A.K."/>
        </authorList>
    </citation>
    <scope>NUCLEOTIDE SEQUENCE [LARGE SCALE GENOMIC DNA]</scope>
    <source>
        <strain evidence="11">AK93</strain>
    </source>
</reference>
<dbReference type="InterPro" id="IPR027621">
    <property type="entry name" value="rSAM_QueE_gams"/>
</dbReference>
<keyword evidence="1 8" id="KW-0004">4Fe-4S</keyword>
<evidence type="ECO:0000256" key="5">
    <source>
        <dbReference type="ARBA" id="ARBA00023004"/>
    </source>
</evidence>
<dbReference type="PIRSF" id="PIRSF000370">
    <property type="entry name" value="QueE"/>
    <property type="match status" value="1"/>
</dbReference>
<feature type="binding site" evidence="8">
    <location>
        <position position="51"/>
    </location>
    <ligand>
        <name>Mg(2+)</name>
        <dbReference type="ChEBI" id="CHEBI:18420"/>
    </ligand>
</feature>
<keyword evidence="3 8" id="KW-0479">Metal-binding</keyword>
<evidence type="ECO:0000256" key="1">
    <source>
        <dbReference type="ARBA" id="ARBA00022485"/>
    </source>
</evidence>
<dbReference type="Proteomes" id="UP000256763">
    <property type="component" value="Unassembled WGS sequence"/>
</dbReference>
<dbReference type="SFLD" id="SFLDS00029">
    <property type="entry name" value="Radical_SAM"/>
    <property type="match status" value="1"/>
</dbReference>
<dbReference type="InterPro" id="IPR007197">
    <property type="entry name" value="rSAM"/>
</dbReference>
<evidence type="ECO:0000256" key="3">
    <source>
        <dbReference type="ARBA" id="ARBA00022723"/>
    </source>
</evidence>
<dbReference type="Pfam" id="PF04055">
    <property type="entry name" value="Radical_SAM"/>
    <property type="match status" value="1"/>
</dbReference>
<evidence type="ECO:0000256" key="8">
    <source>
        <dbReference type="HAMAP-Rule" id="MF_00917"/>
    </source>
</evidence>
<evidence type="ECO:0000256" key="2">
    <source>
        <dbReference type="ARBA" id="ARBA00022691"/>
    </source>
</evidence>
<feature type="binding site" evidence="8">
    <location>
        <position position="42"/>
    </location>
    <ligand>
        <name>[4Fe-4S] cluster</name>
        <dbReference type="ChEBI" id="CHEBI:49883"/>
        <note>4Fe-4S-S-AdoMet</note>
    </ligand>
</feature>
<feature type="binding site" evidence="8">
    <location>
        <position position="38"/>
    </location>
    <ligand>
        <name>substrate</name>
    </ligand>
</feature>
<dbReference type="AlphaFoldDB" id="A0A3E0X156"/>
<keyword evidence="4 8" id="KW-0460">Magnesium</keyword>
<comment type="cofactor">
    <cofactor evidence="8">
        <name>[4Fe-4S] cluster</name>
        <dbReference type="ChEBI" id="CHEBI:49883"/>
    </cofactor>
    <text evidence="8">Binds 1 [4Fe-4S] cluster. The cluster is coordinated with 3 cysteines and an exchangeable S-adenosyl-L-methionine.</text>
</comment>
<feature type="binding site" evidence="8">
    <location>
        <begin position="23"/>
        <end position="25"/>
    </location>
    <ligand>
        <name>substrate</name>
    </ligand>
</feature>
<dbReference type="PANTHER" id="PTHR42836">
    <property type="entry name" value="7-CARBOXY-7-DEAZAGUANINE SYNTHASE"/>
    <property type="match status" value="1"/>
</dbReference>
<dbReference type="SUPFAM" id="SSF102114">
    <property type="entry name" value="Radical SAM enzymes"/>
    <property type="match status" value="1"/>
</dbReference>
<dbReference type="GO" id="GO:0051539">
    <property type="term" value="F:4 iron, 4 sulfur cluster binding"/>
    <property type="evidence" value="ECO:0007669"/>
    <property type="project" value="UniProtKB-UniRule"/>
</dbReference>
<comment type="pathway">
    <text evidence="8">Purine metabolism; 7-cyano-7-deazaguanine biosynthesis.</text>
</comment>
<dbReference type="GO" id="GO:0008616">
    <property type="term" value="P:tRNA queuosine(34) biosynthetic process"/>
    <property type="evidence" value="ECO:0007669"/>
    <property type="project" value="UniProtKB-UniRule"/>
</dbReference>
<accession>A0A3E0X156</accession>
<keyword evidence="8" id="KW-0671">Queuosine biosynthesis</keyword>
<dbReference type="GO" id="GO:0000287">
    <property type="term" value="F:magnesium ion binding"/>
    <property type="evidence" value="ECO:0007669"/>
    <property type="project" value="UniProtKB-UniRule"/>
</dbReference>
<evidence type="ECO:0000313" key="10">
    <source>
        <dbReference type="EMBL" id="RFA39383.1"/>
    </source>
</evidence>
<dbReference type="RefSeq" id="WP_116300659.1">
    <property type="nucleotide sequence ID" value="NZ_NFZV01000001.1"/>
</dbReference>
<protein>
    <recommendedName>
        <fullName evidence="8">7-carboxy-7-deazaguanine synthase</fullName>
        <shortName evidence="8">CDG synthase</shortName>
        <ecNumber evidence="8">4.3.99.3</ecNumber>
    </recommendedName>
    <alternativeName>
        <fullName evidence="8">Queuosine biosynthesis protein QueE</fullName>
    </alternativeName>
</protein>
<organism evidence="10 11">
    <name type="scientific">Alkalilimnicola ehrlichii</name>
    <dbReference type="NCBI Taxonomy" id="351052"/>
    <lineage>
        <taxon>Bacteria</taxon>
        <taxon>Pseudomonadati</taxon>
        <taxon>Pseudomonadota</taxon>
        <taxon>Gammaproteobacteria</taxon>
        <taxon>Chromatiales</taxon>
        <taxon>Ectothiorhodospiraceae</taxon>
        <taxon>Alkalilimnicola</taxon>
    </lineage>
</organism>
<evidence type="ECO:0000256" key="4">
    <source>
        <dbReference type="ARBA" id="ARBA00022842"/>
    </source>
</evidence>
<dbReference type="CDD" id="cd01335">
    <property type="entry name" value="Radical_SAM"/>
    <property type="match status" value="1"/>
</dbReference>
<dbReference type="GO" id="GO:0016840">
    <property type="term" value="F:carbon-nitrogen lyase activity"/>
    <property type="evidence" value="ECO:0007669"/>
    <property type="project" value="UniProtKB-UniRule"/>
</dbReference>
<evidence type="ECO:0000313" key="11">
    <source>
        <dbReference type="Proteomes" id="UP000256763"/>
    </source>
</evidence>
<feature type="binding site" evidence="8">
    <location>
        <begin position="48"/>
        <end position="50"/>
    </location>
    <ligand>
        <name>S-adenosyl-L-methionine</name>
        <dbReference type="ChEBI" id="CHEBI:59789"/>
    </ligand>
</feature>
<keyword evidence="2 8" id="KW-0949">S-adenosyl-L-methionine</keyword>
<comment type="caution">
    <text evidence="10">The sequence shown here is derived from an EMBL/GenBank/DDBJ whole genome shotgun (WGS) entry which is preliminary data.</text>
</comment>
<keyword evidence="11" id="KW-1185">Reference proteome</keyword>
<feature type="binding site" evidence="8">
    <location>
        <position position="46"/>
    </location>
    <ligand>
        <name>[4Fe-4S] cluster</name>
        <dbReference type="ChEBI" id="CHEBI:49883"/>
        <note>4Fe-4S-S-AdoMet</note>
    </ligand>
</feature>